<evidence type="ECO:0000313" key="7">
    <source>
        <dbReference type="Proteomes" id="UP001288620"/>
    </source>
</evidence>
<comment type="similarity">
    <text evidence="1">Belongs to the Gfa family.</text>
</comment>
<evidence type="ECO:0000256" key="2">
    <source>
        <dbReference type="ARBA" id="ARBA00022723"/>
    </source>
</evidence>
<evidence type="ECO:0000256" key="1">
    <source>
        <dbReference type="ARBA" id="ARBA00005495"/>
    </source>
</evidence>
<reference evidence="7" key="1">
    <citation type="submission" date="2023-07" db="EMBL/GenBank/DDBJ databases">
        <title>Structural and functional analysis of rice phyllospheric bacteria for their antimicrobial properties and defense elicitation against blast disease.</title>
        <authorList>
            <person name="Sahu K.P."/>
            <person name="Asharani P."/>
            <person name="Kumar M."/>
            <person name="Reddy B."/>
            <person name="Kumar A."/>
        </authorList>
    </citation>
    <scope>NUCLEOTIDE SEQUENCE [LARGE SCALE GENOMIC DNA]</scope>
    <source>
        <strain evidence="7">OsEp_Plm_30P10</strain>
    </source>
</reference>
<comment type="caution">
    <text evidence="6">The sequence shown here is derived from an EMBL/GenBank/DDBJ whole genome shotgun (WGS) entry which is preliminary data.</text>
</comment>
<keyword evidence="4" id="KW-0456">Lyase</keyword>
<dbReference type="RefSeq" id="WP_322543880.1">
    <property type="nucleotide sequence ID" value="NZ_JAOBTT010000002.1"/>
</dbReference>
<dbReference type="Pfam" id="PF04828">
    <property type="entry name" value="GFA"/>
    <property type="match status" value="1"/>
</dbReference>
<sequence length="127" mass="14455">MKGSCLCQRVQYECDVLDSGIVNCHCHTCRKAHAAPYVPTAGVKREHFRWLKGYEYLKSYASSPGKMRHFCAECGSHLMAERADQRHVIVRVATLDEAPAHAVTCHIWCAHEVPWLTEPYETPHYVA</sequence>
<keyword evidence="7" id="KW-1185">Reference proteome</keyword>
<dbReference type="Proteomes" id="UP001288620">
    <property type="component" value="Unassembled WGS sequence"/>
</dbReference>
<evidence type="ECO:0000313" key="6">
    <source>
        <dbReference type="EMBL" id="MDZ7279982.1"/>
    </source>
</evidence>
<organism evidence="6 7">
    <name type="scientific">Pantoea eucrina</name>
    <dbReference type="NCBI Taxonomy" id="472693"/>
    <lineage>
        <taxon>Bacteria</taxon>
        <taxon>Pseudomonadati</taxon>
        <taxon>Pseudomonadota</taxon>
        <taxon>Gammaproteobacteria</taxon>
        <taxon>Enterobacterales</taxon>
        <taxon>Erwiniaceae</taxon>
        <taxon>Pantoea</taxon>
    </lineage>
</organism>
<dbReference type="EMBL" id="JAOBTT010000002">
    <property type="protein sequence ID" value="MDZ7279982.1"/>
    <property type="molecule type" value="Genomic_DNA"/>
</dbReference>
<dbReference type="InterPro" id="IPR011057">
    <property type="entry name" value="Mss4-like_sf"/>
</dbReference>
<evidence type="ECO:0000256" key="3">
    <source>
        <dbReference type="ARBA" id="ARBA00022833"/>
    </source>
</evidence>
<proteinExistence type="inferred from homology"/>
<dbReference type="PANTHER" id="PTHR33337:SF40">
    <property type="entry name" value="CENP-V_GFA DOMAIN-CONTAINING PROTEIN-RELATED"/>
    <property type="match status" value="1"/>
</dbReference>
<dbReference type="PROSITE" id="PS51891">
    <property type="entry name" value="CENP_V_GFA"/>
    <property type="match status" value="1"/>
</dbReference>
<dbReference type="InterPro" id="IPR006913">
    <property type="entry name" value="CENP-V/GFA"/>
</dbReference>
<evidence type="ECO:0000259" key="5">
    <source>
        <dbReference type="PROSITE" id="PS51891"/>
    </source>
</evidence>
<evidence type="ECO:0000256" key="4">
    <source>
        <dbReference type="ARBA" id="ARBA00023239"/>
    </source>
</evidence>
<protein>
    <submittedName>
        <fullName evidence="6">GFA family protein</fullName>
    </submittedName>
</protein>
<keyword evidence="3" id="KW-0862">Zinc</keyword>
<feature type="domain" description="CENP-V/GFA" evidence="5">
    <location>
        <begin position="1"/>
        <end position="121"/>
    </location>
</feature>
<dbReference type="PANTHER" id="PTHR33337">
    <property type="entry name" value="GFA DOMAIN-CONTAINING PROTEIN"/>
    <property type="match status" value="1"/>
</dbReference>
<name>A0ABU5LJ79_9GAMM</name>
<dbReference type="SUPFAM" id="SSF51316">
    <property type="entry name" value="Mss4-like"/>
    <property type="match status" value="1"/>
</dbReference>
<keyword evidence="2" id="KW-0479">Metal-binding</keyword>
<gene>
    <name evidence="6" type="ORF">N4G40_17155</name>
</gene>
<dbReference type="Gene3D" id="3.90.1590.10">
    <property type="entry name" value="glutathione-dependent formaldehyde- activating enzyme (gfa)"/>
    <property type="match status" value="1"/>
</dbReference>
<accession>A0ABU5LJ79</accession>